<organism evidence="2 3">
    <name type="scientific">Pseudomonas putida</name>
    <name type="common">Arthrobacter siderocapsulatus</name>
    <dbReference type="NCBI Taxonomy" id="303"/>
    <lineage>
        <taxon>Bacteria</taxon>
        <taxon>Pseudomonadati</taxon>
        <taxon>Pseudomonadota</taxon>
        <taxon>Gammaproteobacteria</taxon>
        <taxon>Pseudomonadales</taxon>
        <taxon>Pseudomonadaceae</taxon>
        <taxon>Pseudomonas</taxon>
    </lineage>
</organism>
<feature type="signal peptide" evidence="1">
    <location>
        <begin position="1"/>
        <end position="21"/>
    </location>
</feature>
<feature type="chain" id="PRO_5030893142" evidence="1">
    <location>
        <begin position="22"/>
        <end position="117"/>
    </location>
</feature>
<dbReference type="EMBL" id="JACGDG010000025">
    <property type="protein sequence ID" value="MBA6118750.1"/>
    <property type="molecule type" value="Genomic_DNA"/>
</dbReference>
<keyword evidence="1" id="KW-0732">Signal</keyword>
<evidence type="ECO:0000313" key="3">
    <source>
        <dbReference type="Proteomes" id="UP000553948"/>
    </source>
</evidence>
<name>A0A7W2QL77_PSEPU</name>
<protein>
    <submittedName>
        <fullName evidence="2">DUF2790 domain-containing protein</fullName>
    </submittedName>
</protein>
<proteinExistence type="predicted"/>
<sequence length="117" mass="13098">MNTTVSAIAVFMLFTSLTANAQSGMEINKHIERTAREATADYAQRVKKPMPQLEDYAYGMDLDVGKLVYVSPNVRYCGNVRSMMTYEDSKGELHMVRYLVKGEPLRLIKMIPAATGS</sequence>
<accession>A0A7W2QL77</accession>
<evidence type="ECO:0000256" key="1">
    <source>
        <dbReference type="SAM" id="SignalP"/>
    </source>
</evidence>
<gene>
    <name evidence="2" type="ORF">H4C47_23830</name>
</gene>
<dbReference type="RefSeq" id="WP_182387682.1">
    <property type="nucleotide sequence ID" value="NZ_JACGDG010000025.1"/>
</dbReference>
<evidence type="ECO:0000313" key="2">
    <source>
        <dbReference type="EMBL" id="MBA6118750.1"/>
    </source>
</evidence>
<dbReference type="Gene3D" id="2.30.140.50">
    <property type="entry name" value="Protein of unknown function DUF2790"/>
    <property type="match status" value="1"/>
</dbReference>
<comment type="caution">
    <text evidence="2">The sequence shown here is derived from an EMBL/GenBank/DDBJ whole genome shotgun (WGS) entry which is preliminary data.</text>
</comment>
<reference evidence="2 3" key="1">
    <citation type="submission" date="2020-07" db="EMBL/GenBank/DDBJ databases">
        <title>Diversity of carbapenemase encoding genes among Pseudomonas putida group clinical isolates in a tertiary Brazilian hospital.</title>
        <authorList>
            <person name="Alberto-Lei F."/>
            <person name="Nodari C.S."/>
            <person name="Streling A.P."/>
            <person name="Paulino J.T."/>
            <person name="Bessa-Neto F.O."/>
            <person name="Cayo R."/>
            <person name="Gales A.C."/>
        </authorList>
    </citation>
    <scope>NUCLEOTIDE SEQUENCE [LARGE SCALE GENOMIC DNA]</scope>
    <source>
        <strain evidence="2 3">12464</strain>
    </source>
</reference>
<dbReference type="Proteomes" id="UP000553948">
    <property type="component" value="Unassembled WGS sequence"/>
</dbReference>
<dbReference type="Pfam" id="PF10976">
    <property type="entry name" value="DUF2790"/>
    <property type="match status" value="1"/>
</dbReference>
<dbReference type="AlphaFoldDB" id="A0A7W2QL77"/>
<dbReference type="InterPro" id="IPR021245">
    <property type="entry name" value="DUF2790"/>
</dbReference>